<proteinExistence type="predicted"/>
<evidence type="ECO:0000313" key="3">
    <source>
        <dbReference type="Proteomes" id="UP000813461"/>
    </source>
</evidence>
<name>A0A8K0W4Q6_9PLEO</name>
<feature type="chain" id="PRO_5035422387" evidence="1">
    <location>
        <begin position="19"/>
        <end position="70"/>
    </location>
</feature>
<dbReference type="AlphaFoldDB" id="A0A8K0W4Q6"/>
<accession>A0A8K0W4Q6</accession>
<keyword evidence="3" id="KW-1185">Reference proteome</keyword>
<feature type="signal peptide" evidence="1">
    <location>
        <begin position="1"/>
        <end position="18"/>
    </location>
</feature>
<evidence type="ECO:0000256" key="1">
    <source>
        <dbReference type="SAM" id="SignalP"/>
    </source>
</evidence>
<keyword evidence="1" id="KW-0732">Signal</keyword>
<organism evidence="2 3">
    <name type="scientific">Paraphoma chrysanthemicola</name>
    <dbReference type="NCBI Taxonomy" id="798071"/>
    <lineage>
        <taxon>Eukaryota</taxon>
        <taxon>Fungi</taxon>
        <taxon>Dikarya</taxon>
        <taxon>Ascomycota</taxon>
        <taxon>Pezizomycotina</taxon>
        <taxon>Dothideomycetes</taxon>
        <taxon>Pleosporomycetidae</taxon>
        <taxon>Pleosporales</taxon>
        <taxon>Pleosporineae</taxon>
        <taxon>Phaeosphaeriaceae</taxon>
        <taxon>Paraphoma</taxon>
    </lineage>
</organism>
<gene>
    <name evidence="2" type="ORF">FB567DRAFT_511836</name>
</gene>
<sequence length="70" mass="8162">MLLLSSFILLPNQRHTLAREVPYERRNLLKRMLARRKKQLRSLQVQSDVTMAIKYCGSTPTSCGPFKAWL</sequence>
<reference evidence="2" key="1">
    <citation type="journal article" date="2021" name="Nat. Commun.">
        <title>Genetic determinants of endophytism in the Arabidopsis root mycobiome.</title>
        <authorList>
            <person name="Mesny F."/>
            <person name="Miyauchi S."/>
            <person name="Thiergart T."/>
            <person name="Pickel B."/>
            <person name="Atanasova L."/>
            <person name="Karlsson M."/>
            <person name="Huettel B."/>
            <person name="Barry K.W."/>
            <person name="Haridas S."/>
            <person name="Chen C."/>
            <person name="Bauer D."/>
            <person name="Andreopoulos W."/>
            <person name="Pangilinan J."/>
            <person name="LaButti K."/>
            <person name="Riley R."/>
            <person name="Lipzen A."/>
            <person name="Clum A."/>
            <person name="Drula E."/>
            <person name="Henrissat B."/>
            <person name="Kohler A."/>
            <person name="Grigoriev I.V."/>
            <person name="Martin F.M."/>
            <person name="Hacquard S."/>
        </authorList>
    </citation>
    <scope>NUCLEOTIDE SEQUENCE</scope>
    <source>
        <strain evidence="2">MPI-SDFR-AT-0120</strain>
    </source>
</reference>
<dbReference type="Proteomes" id="UP000813461">
    <property type="component" value="Unassembled WGS sequence"/>
</dbReference>
<protein>
    <submittedName>
        <fullName evidence="2">Uncharacterized protein</fullName>
    </submittedName>
</protein>
<evidence type="ECO:0000313" key="2">
    <source>
        <dbReference type="EMBL" id="KAH7095138.1"/>
    </source>
</evidence>
<dbReference type="EMBL" id="JAGMVJ010000001">
    <property type="protein sequence ID" value="KAH7095138.1"/>
    <property type="molecule type" value="Genomic_DNA"/>
</dbReference>
<comment type="caution">
    <text evidence="2">The sequence shown here is derived from an EMBL/GenBank/DDBJ whole genome shotgun (WGS) entry which is preliminary data.</text>
</comment>